<gene>
    <name evidence="1" type="ORF">ENS31_00925</name>
</gene>
<evidence type="ECO:0000313" key="1">
    <source>
        <dbReference type="EMBL" id="HFI90072.1"/>
    </source>
</evidence>
<organism evidence="1">
    <name type="scientific">Ignavibacterium album</name>
    <dbReference type="NCBI Taxonomy" id="591197"/>
    <lineage>
        <taxon>Bacteria</taxon>
        <taxon>Pseudomonadati</taxon>
        <taxon>Ignavibacteriota</taxon>
        <taxon>Ignavibacteria</taxon>
        <taxon>Ignavibacteriales</taxon>
        <taxon>Ignavibacteriaceae</taxon>
        <taxon>Ignavibacterium</taxon>
    </lineage>
</organism>
<protein>
    <submittedName>
        <fullName evidence="1">Uncharacterized protein</fullName>
    </submittedName>
</protein>
<accession>A0A7V2ZHK9</accession>
<dbReference type="AlphaFoldDB" id="A0A7V2ZHK9"/>
<reference evidence="1" key="1">
    <citation type="journal article" date="2020" name="mSystems">
        <title>Genome- and Community-Level Interaction Insights into Carbon Utilization and Element Cycling Functions of Hydrothermarchaeota in Hydrothermal Sediment.</title>
        <authorList>
            <person name="Zhou Z."/>
            <person name="Liu Y."/>
            <person name="Xu W."/>
            <person name="Pan J."/>
            <person name="Luo Z.H."/>
            <person name="Li M."/>
        </authorList>
    </citation>
    <scope>NUCLEOTIDE SEQUENCE [LARGE SCALE GENOMIC DNA]</scope>
    <source>
        <strain evidence="1">SpSt-479</strain>
    </source>
</reference>
<name>A0A7V2ZHK9_9BACT</name>
<dbReference type="EMBL" id="DSUJ01000002">
    <property type="protein sequence ID" value="HFI90072.1"/>
    <property type="molecule type" value="Genomic_DNA"/>
</dbReference>
<sequence length="68" mass="7661">MKQLFVSCVFFLLCYNIKEAQPTYANVPGPENVLVVFNSLDLTSKDVKDYYLAARNIPAVNVVGIMKF</sequence>
<comment type="caution">
    <text evidence="1">The sequence shown here is derived from an EMBL/GenBank/DDBJ whole genome shotgun (WGS) entry which is preliminary data.</text>
</comment>
<proteinExistence type="predicted"/>